<dbReference type="Proteomes" id="UP001321542">
    <property type="component" value="Chromosome"/>
</dbReference>
<proteinExistence type="predicted"/>
<gene>
    <name evidence="1" type="ORF">SGFS_079230</name>
</gene>
<name>A0ABM7FJH6_9ACTN</name>
<organism evidence="1 2">
    <name type="scientific">Streptomyces graminofaciens</name>
    <dbReference type="NCBI Taxonomy" id="68212"/>
    <lineage>
        <taxon>Bacteria</taxon>
        <taxon>Bacillati</taxon>
        <taxon>Actinomycetota</taxon>
        <taxon>Actinomycetes</taxon>
        <taxon>Kitasatosporales</taxon>
        <taxon>Streptomycetaceae</taxon>
        <taxon>Streptomyces</taxon>
    </lineage>
</organism>
<accession>A0ABM7FJH6</accession>
<reference evidence="1 2" key="1">
    <citation type="journal article" date="2010" name="ChemBioChem">
        <title>Cloning and characterization of the biosynthetic gene cluster of 16-membered macrolide antibiotic FD-891: involvement of a dual functional cytochrome P450 monooxygenase catalyzing epoxidation and hydroxylation.</title>
        <authorList>
            <person name="Kudo F."/>
            <person name="Motegi A."/>
            <person name="Mizoue K."/>
            <person name="Eguchi T."/>
        </authorList>
    </citation>
    <scope>NUCLEOTIDE SEQUENCE [LARGE SCALE GENOMIC DNA]</scope>
    <source>
        <strain evidence="1 2">A-8890</strain>
    </source>
</reference>
<evidence type="ECO:0000313" key="2">
    <source>
        <dbReference type="Proteomes" id="UP001321542"/>
    </source>
</evidence>
<protein>
    <submittedName>
        <fullName evidence="1">Uncharacterized protein</fullName>
    </submittedName>
</protein>
<sequence length="94" mass="9797">MNGNICRPQYSAWNFLLASRQARAVGKLPGRAGGGLEAVDNGGLSGVPHAVEHGIEGGRGLVERLGSEWSKKTVTAAGTVWPSIPTLNGDFVAR</sequence>
<keyword evidence="2" id="KW-1185">Reference proteome</keyword>
<evidence type="ECO:0000313" key="1">
    <source>
        <dbReference type="EMBL" id="BBC36629.1"/>
    </source>
</evidence>
<dbReference type="EMBL" id="AP018448">
    <property type="protein sequence ID" value="BBC36629.1"/>
    <property type="molecule type" value="Genomic_DNA"/>
</dbReference>
<reference evidence="1 2" key="2">
    <citation type="journal article" date="2023" name="ChemBioChem">
        <title>Acyltransferase Domain Exchange between Two Independent Type I Polyketide Synthases in the Same Producer Strain of Macrolide Antibiotics.</title>
        <authorList>
            <person name="Kudo F."/>
            <person name="Kishikawa K."/>
            <person name="Tsuboi K."/>
            <person name="Kido T."/>
            <person name="Usui T."/>
            <person name="Hashimoto J."/>
            <person name="Shin-Ya K."/>
            <person name="Miyanaga A."/>
            <person name="Eguchi T."/>
        </authorList>
    </citation>
    <scope>NUCLEOTIDE SEQUENCE [LARGE SCALE GENOMIC DNA]</scope>
    <source>
        <strain evidence="1 2">A-8890</strain>
    </source>
</reference>